<accession>A0A1F7FJN0</accession>
<sequence length="88" mass="10378">MTWSEEIIQKVWEKGQTVPSLDPNVIRKDRFGAMIIRQYYDDKDIKYGWGIECMDPDSFKIVEDLQPLQWDNLILEKNREKDVAIACG</sequence>
<protein>
    <submittedName>
        <fullName evidence="1">Uncharacterized protein</fullName>
    </submittedName>
</protein>
<dbReference type="EMBL" id="MFYX01000017">
    <property type="protein sequence ID" value="OGK06934.1"/>
    <property type="molecule type" value="Genomic_DNA"/>
</dbReference>
<organism evidence="1 2">
    <name type="scientific">Candidatus Raymondbacteria bacterium RIFOXYD12_FULL_49_13</name>
    <dbReference type="NCBI Taxonomy" id="1817890"/>
    <lineage>
        <taxon>Bacteria</taxon>
        <taxon>Raymondiibacteriota</taxon>
    </lineage>
</organism>
<reference evidence="1 2" key="1">
    <citation type="journal article" date="2016" name="Nat. Commun.">
        <title>Thousands of microbial genomes shed light on interconnected biogeochemical processes in an aquifer system.</title>
        <authorList>
            <person name="Anantharaman K."/>
            <person name="Brown C.T."/>
            <person name="Hug L.A."/>
            <person name="Sharon I."/>
            <person name="Castelle C.J."/>
            <person name="Probst A.J."/>
            <person name="Thomas B.C."/>
            <person name="Singh A."/>
            <person name="Wilkins M.J."/>
            <person name="Karaoz U."/>
            <person name="Brodie E.L."/>
            <person name="Williams K.H."/>
            <person name="Hubbard S.S."/>
            <person name="Banfield J.F."/>
        </authorList>
    </citation>
    <scope>NUCLEOTIDE SEQUENCE [LARGE SCALE GENOMIC DNA]</scope>
</reference>
<name>A0A1F7FJN0_UNCRA</name>
<comment type="caution">
    <text evidence="1">The sequence shown here is derived from an EMBL/GenBank/DDBJ whole genome shotgun (WGS) entry which is preliminary data.</text>
</comment>
<proteinExistence type="predicted"/>
<dbReference type="Proteomes" id="UP000179243">
    <property type="component" value="Unassembled WGS sequence"/>
</dbReference>
<gene>
    <name evidence="1" type="ORF">A2519_05820</name>
</gene>
<evidence type="ECO:0000313" key="1">
    <source>
        <dbReference type="EMBL" id="OGK06934.1"/>
    </source>
</evidence>
<evidence type="ECO:0000313" key="2">
    <source>
        <dbReference type="Proteomes" id="UP000179243"/>
    </source>
</evidence>
<dbReference type="AlphaFoldDB" id="A0A1F7FJN0"/>